<protein>
    <submittedName>
        <fullName evidence="1">Uncharacterized protein</fullName>
    </submittedName>
</protein>
<gene>
    <name evidence="1" type="ORF">MRB53_001284</name>
</gene>
<evidence type="ECO:0000313" key="1">
    <source>
        <dbReference type="EMBL" id="KAJ8648261.1"/>
    </source>
</evidence>
<comment type="caution">
    <text evidence="1">The sequence shown here is derived from an EMBL/GenBank/DDBJ whole genome shotgun (WGS) entry which is preliminary data.</text>
</comment>
<keyword evidence="2" id="KW-1185">Reference proteome</keyword>
<reference evidence="1 2" key="1">
    <citation type="journal article" date="2022" name="Hortic Res">
        <title>A haplotype resolved chromosomal level avocado genome allows analysis of novel avocado genes.</title>
        <authorList>
            <person name="Nath O."/>
            <person name="Fletcher S.J."/>
            <person name="Hayward A."/>
            <person name="Shaw L.M."/>
            <person name="Masouleh A.K."/>
            <person name="Furtado A."/>
            <person name="Henry R.J."/>
            <person name="Mitter N."/>
        </authorList>
    </citation>
    <scope>NUCLEOTIDE SEQUENCE [LARGE SCALE GENOMIC DNA]</scope>
    <source>
        <strain evidence="2">cv. Hass</strain>
    </source>
</reference>
<dbReference type="Proteomes" id="UP001234297">
    <property type="component" value="Chromosome 1"/>
</dbReference>
<proteinExistence type="predicted"/>
<accession>A0ACC2MS69</accession>
<name>A0ACC2MS69_PERAE</name>
<organism evidence="1 2">
    <name type="scientific">Persea americana</name>
    <name type="common">Avocado</name>
    <dbReference type="NCBI Taxonomy" id="3435"/>
    <lineage>
        <taxon>Eukaryota</taxon>
        <taxon>Viridiplantae</taxon>
        <taxon>Streptophyta</taxon>
        <taxon>Embryophyta</taxon>
        <taxon>Tracheophyta</taxon>
        <taxon>Spermatophyta</taxon>
        <taxon>Magnoliopsida</taxon>
        <taxon>Magnoliidae</taxon>
        <taxon>Laurales</taxon>
        <taxon>Lauraceae</taxon>
        <taxon>Persea</taxon>
    </lineage>
</organism>
<evidence type="ECO:0000313" key="2">
    <source>
        <dbReference type="Proteomes" id="UP001234297"/>
    </source>
</evidence>
<sequence>MTMGWCARIMCFLTYPIVLFAIICFFLVRSLFQKNKPMVKWPVVGMLPSLLLNVHRLHDWYTEVLRTNGCTILFEGPWFSGMKMQVTCDPRNLTHILGMAHFSNYPKGQDFYEKFDILGDGILGADYGSWKVQRKMAHAHFRNKRFRHWVVKTSQEKVEKGLIPVLQTAARESKPMDLQDILQRFTFDATCILVCGADPGCLTTGLPTVPIARAIGESNEVILLRHTVPRFWWKLLKRLNMGMEKTMADVWETIDRFIEKQISARREELQRRAPPPNNLEKEEEDAAAAEAIDLLSLYMQYENKDEMAHFKSPKKFLRDTTMSMLAAGTDTTSAALTWFFWLLSQNPFVEAKILQELTSIPNPKPTTNKPRVFNSEDLGGLVYLHAALCECLRLYPPVPIIRKRVVATDHLPSGHRVEPGMDIFYSHYAAARMEKIWGKDCLEFRPERWISEQGVITFDHTDKFMVFNVGPRSCLGKDVSFTQMKAVVAAVLYNFQLQVLRDHVVAPKIAVVLQMKNGLMVKVRERVVAAA</sequence>
<dbReference type="EMBL" id="CM056809">
    <property type="protein sequence ID" value="KAJ8648261.1"/>
    <property type="molecule type" value="Genomic_DNA"/>
</dbReference>